<dbReference type="GO" id="GO:0016757">
    <property type="term" value="F:glycosyltransferase activity"/>
    <property type="evidence" value="ECO:0007669"/>
    <property type="project" value="UniProtKB-KW"/>
</dbReference>
<reference evidence="5" key="1">
    <citation type="journal article" date="2019" name="Int. J. Syst. Evol. Microbiol.">
        <title>The Global Catalogue of Microorganisms (GCM) 10K type strain sequencing project: providing services to taxonomists for standard genome sequencing and annotation.</title>
        <authorList>
            <consortium name="The Broad Institute Genomics Platform"/>
            <consortium name="The Broad Institute Genome Sequencing Center for Infectious Disease"/>
            <person name="Wu L."/>
            <person name="Ma J."/>
        </authorList>
    </citation>
    <scope>NUCLEOTIDE SEQUENCE [LARGE SCALE GENOMIC DNA]</scope>
    <source>
        <strain evidence="5">CGMCC 1.15053</strain>
    </source>
</reference>
<dbReference type="RefSeq" id="WP_380046218.1">
    <property type="nucleotide sequence ID" value="NZ_JBHSOH010000004.1"/>
</dbReference>
<evidence type="ECO:0000256" key="3">
    <source>
        <dbReference type="ARBA" id="ARBA00022679"/>
    </source>
</evidence>
<keyword evidence="3 4" id="KW-0808">Transferase</keyword>
<name>A0ABW1DHM5_9DEIO</name>
<dbReference type="Proteomes" id="UP001595979">
    <property type="component" value="Unassembled WGS sequence"/>
</dbReference>
<keyword evidence="5" id="KW-1185">Reference proteome</keyword>
<dbReference type="PANTHER" id="PTHR43179:SF12">
    <property type="entry name" value="GALACTOFURANOSYLTRANSFERASE GLFT2"/>
    <property type="match status" value="1"/>
</dbReference>
<protein>
    <submittedName>
        <fullName evidence="4">Glycosyltransferase family 2 protein</fullName>
        <ecNumber evidence="4">2.4.-.-</ecNumber>
    </submittedName>
</protein>
<evidence type="ECO:0000256" key="2">
    <source>
        <dbReference type="ARBA" id="ARBA00022676"/>
    </source>
</evidence>
<dbReference type="EC" id="2.4.-.-" evidence="4"/>
<dbReference type="PANTHER" id="PTHR43179">
    <property type="entry name" value="RHAMNOSYLTRANSFERASE WBBL"/>
    <property type="match status" value="1"/>
</dbReference>
<organism evidence="4 5">
    <name type="scientific">Deinococcus petrolearius</name>
    <dbReference type="NCBI Taxonomy" id="1751295"/>
    <lineage>
        <taxon>Bacteria</taxon>
        <taxon>Thermotogati</taxon>
        <taxon>Deinococcota</taxon>
        <taxon>Deinococci</taxon>
        <taxon>Deinococcales</taxon>
        <taxon>Deinococcaceae</taxon>
        <taxon>Deinococcus</taxon>
    </lineage>
</organism>
<proteinExistence type="inferred from homology"/>
<comment type="similarity">
    <text evidence="1">Belongs to the glycosyltransferase 2 family.</text>
</comment>
<sequence length="288" mass="32337">MIALIVLNWNNYSLTIDCIKSVIKAKIVPDIIVIVDNGSNNHDYIKLKEGVQDLKESRIKVIKSYVNLGFGVGNNLGIDYAISNGADIIWLLNNDTIVTELALLSMKSKMDEDPGYGMVGCSLVYDYDRKTTQALGGGNFNVLLGQSKHITQYEMISEINYLTAASVIIKVDVIKAIGAFNPRIFLYWEDVELSLRVQKAGWKLAVARDAIVYHKESASSKNLGNQRQAMFTEGLFIVLSHFHPQRLFAAFLINFIRGVRKLALGDFAEGYTILRFLLKKAFNNKEYL</sequence>
<evidence type="ECO:0000256" key="1">
    <source>
        <dbReference type="ARBA" id="ARBA00006739"/>
    </source>
</evidence>
<gene>
    <name evidence="4" type="ORF">ACFPQ6_02875</name>
</gene>
<dbReference type="SUPFAM" id="SSF53448">
    <property type="entry name" value="Nucleotide-diphospho-sugar transferases"/>
    <property type="match status" value="1"/>
</dbReference>
<dbReference type="InterPro" id="IPR029044">
    <property type="entry name" value="Nucleotide-diphossugar_trans"/>
</dbReference>
<dbReference type="Gene3D" id="3.90.550.10">
    <property type="entry name" value="Spore Coat Polysaccharide Biosynthesis Protein SpsA, Chain A"/>
    <property type="match status" value="1"/>
</dbReference>
<accession>A0ABW1DHM5</accession>
<dbReference type="EMBL" id="JBHSOH010000004">
    <property type="protein sequence ID" value="MFC5847243.1"/>
    <property type="molecule type" value="Genomic_DNA"/>
</dbReference>
<evidence type="ECO:0000313" key="4">
    <source>
        <dbReference type="EMBL" id="MFC5847243.1"/>
    </source>
</evidence>
<dbReference type="CDD" id="cd04186">
    <property type="entry name" value="GT_2_like_c"/>
    <property type="match status" value="1"/>
</dbReference>
<keyword evidence="2 4" id="KW-0328">Glycosyltransferase</keyword>
<dbReference type="Pfam" id="PF13641">
    <property type="entry name" value="Glyco_tranf_2_3"/>
    <property type="match status" value="1"/>
</dbReference>
<comment type="caution">
    <text evidence="4">The sequence shown here is derived from an EMBL/GenBank/DDBJ whole genome shotgun (WGS) entry which is preliminary data.</text>
</comment>
<evidence type="ECO:0000313" key="5">
    <source>
        <dbReference type="Proteomes" id="UP001595979"/>
    </source>
</evidence>